<dbReference type="PANTHER" id="PTHR17985">
    <property type="entry name" value="SER/THR-RICH PROTEIN T10 IN DGCR REGION"/>
    <property type="match status" value="1"/>
</dbReference>
<proteinExistence type="predicted"/>
<reference evidence="1 2" key="1">
    <citation type="submission" date="2019-02" db="EMBL/GenBank/DDBJ databases">
        <title>Genome sequence of the sea-ice species Brumimicrobium glaciale.</title>
        <authorList>
            <person name="Bowman J.P."/>
        </authorList>
    </citation>
    <scope>NUCLEOTIDE SEQUENCE [LARGE SCALE GENOMIC DNA]</scope>
    <source>
        <strain evidence="1 2">IC156</strain>
    </source>
</reference>
<name>A0A4Q4KQN9_9FLAO</name>
<evidence type="ECO:0000313" key="1">
    <source>
        <dbReference type="EMBL" id="RYM35928.1"/>
    </source>
</evidence>
<organism evidence="1 2">
    <name type="scientific">Brumimicrobium glaciale</name>
    <dbReference type="NCBI Taxonomy" id="200475"/>
    <lineage>
        <taxon>Bacteria</taxon>
        <taxon>Pseudomonadati</taxon>
        <taxon>Bacteroidota</taxon>
        <taxon>Flavobacteriia</taxon>
        <taxon>Flavobacteriales</taxon>
        <taxon>Crocinitomicaceae</taxon>
        <taxon>Brumimicrobium</taxon>
    </lineage>
</organism>
<accession>A0A4Q4KQN9</accession>
<dbReference type="InterPro" id="IPR008551">
    <property type="entry name" value="TANGO2"/>
</dbReference>
<dbReference type="PANTHER" id="PTHR17985:SF8">
    <property type="entry name" value="TRANSPORT AND GOLGI ORGANIZATION PROTEIN 2 HOMOLOG"/>
    <property type="match status" value="1"/>
</dbReference>
<dbReference type="AlphaFoldDB" id="A0A4Q4KQN9"/>
<dbReference type="Pfam" id="PF05742">
    <property type="entry name" value="TANGO2"/>
    <property type="match status" value="1"/>
</dbReference>
<dbReference type="Proteomes" id="UP000293952">
    <property type="component" value="Unassembled WGS sequence"/>
</dbReference>
<dbReference type="OrthoDB" id="4380123at2"/>
<dbReference type="EMBL" id="SETE01000001">
    <property type="protein sequence ID" value="RYM35928.1"/>
    <property type="molecule type" value="Genomic_DNA"/>
</dbReference>
<gene>
    <name evidence="1" type="ORF">ERX46_02740</name>
</gene>
<evidence type="ECO:0000313" key="2">
    <source>
        <dbReference type="Proteomes" id="UP000293952"/>
    </source>
</evidence>
<comment type="caution">
    <text evidence="1">The sequence shown here is derived from an EMBL/GenBank/DDBJ whole genome shotgun (WGS) entry which is preliminary data.</text>
</comment>
<sequence>MCLIAFAYKISKEYPLILIANRDEFYDRPTQKAHYWDEEMQPEILAGKDLKGGGTWFGVSKNGKWAAVTNHRDIENIKEDAPTRGDLIPNFLASAETGEEYLSNLREEASKYNGFNLLVGDEKGLFHYSNITDEITEIQPGIHGVSNALLNTPWPKLEVAKNELEDKIQKNTIDQETLFSILKNEKKAVLHQLPNTGLTKELEMAISSIFIDTKGYGTRCSTLLFIDKNGGVKFVERTYNGGGLKNREDESFKFHSL</sequence>
<protein>
    <submittedName>
        <fullName evidence="1">NRDE family protein</fullName>
    </submittedName>
</protein>
<keyword evidence="2" id="KW-1185">Reference proteome</keyword>
<dbReference type="RefSeq" id="WP_130092294.1">
    <property type="nucleotide sequence ID" value="NZ_SETE01000001.1"/>
</dbReference>